<dbReference type="AlphaFoldDB" id="A0A7C2K4C0"/>
<keyword evidence="5 10" id="KW-0812">Transmembrane</keyword>
<evidence type="ECO:0000256" key="6">
    <source>
        <dbReference type="ARBA" id="ARBA00022927"/>
    </source>
</evidence>
<dbReference type="GO" id="GO:0065002">
    <property type="term" value="P:intracellular protein transmembrane transport"/>
    <property type="evidence" value="ECO:0007669"/>
    <property type="project" value="TreeGrafter"/>
</dbReference>
<evidence type="ECO:0000256" key="5">
    <source>
        <dbReference type="ARBA" id="ARBA00022692"/>
    </source>
</evidence>
<dbReference type="PANTHER" id="PTHR34182">
    <property type="entry name" value="PROTEIN-EXPORT MEMBRANE PROTEIN SECG"/>
    <property type="match status" value="1"/>
</dbReference>
<dbReference type="GO" id="GO:0005886">
    <property type="term" value="C:plasma membrane"/>
    <property type="evidence" value="ECO:0007669"/>
    <property type="project" value="UniProtKB-SubCell"/>
</dbReference>
<keyword evidence="4 10" id="KW-1003">Cell membrane</keyword>
<feature type="compositionally biased region" description="Low complexity" evidence="11">
    <location>
        <begin position="89"/>
        <end position="110"/>
    </location>
</feature>
<gene>
    <name evidence="12" type="primary">secG</name>
    <name evidence="12" type="ORF">ENQ77_08285</name>
    <name evidence="13" type="ORF">ENU66_09040</name>
</gene>
<protein>
    <recommendedName>
        <fullName evidence="10">Protein-export membrane protein SecG</fullName>
    </recommendedName>
</protein>
<evidence type="ECO:0000256" key="1">
    <source>
        <dbReference type="ARBA" id="ARBA00004651"/>
    </source>
</evidence>
<evidence type="ECO:0000256" key="3">
    <source>
        <dbReference type="ARBA" id="ARBA00022448"/>
    </source>
</evidence>
<evidence type="ECO:0000256" key="11">
    <source>
        <dbReference type="SAM" id="MobiDB-lite"/>
    </source>
</evidence>
<name>A0A7C2K4C0_UNCW3</name>
<reference evidence="12" key="1">
    <citation type="journal article" date="2020" name="mSystems">
        <title>Genome- and Community-Level Interaction Insights into Carbon Utilization and Element Cycling Functions of Hydrothermarchaeota in Hydrothermal Sediment.</title>
        <authorList>
            <person name="Zhou Z."/>
            <person name="Liu Y."/>
            <person name="Xu W."/>
            <person name="Pan J."/>
            <person name="Luo Z.H."/>
            <person name="Li M."/>
        </authorList>
    </citation>
    <scope>NUCLEOTIDE SEQUENCE [LARGE SCALE GENOMIC DNA]</scope>
    <source>
        <strain evidence="12">SpSt-34</strain>
        <strain evidence="13">SpSt-69</strain>
    </source>
</reference>
<dbReference type="Pfam" id="PF03840">
    <property type="entry name" value="SecG"/>
    <property type="match status" value="1"/>
</dbReference>
<comment type="caution">
    <text evidence="12">The sequence shown here is derived from an EMBL/GenBank/DDBJ whole genome shotgun (WGS) entry which is preliminary data.</text>
</comment>
<comment type="function">
    <text evidence="10">Involved in protein export. Participates in an early event of protein translocation.</text>
</comment>
<evidence type="ECO:0000313" key="13">
    <source>
        <dbReference type="EMBL" id="HGL18457.1"/>
    </source>
</evidence>
<comment type="subcellular location">
    <subcellularLocation>
        <location evidence="1 10">Cell membrane</location>
        <topology evidence="1 10">Multi-pass membrane protein</topology>
    </subcellularLocation>
</comment>
<evidence type="ECO:0000256" key="4">
    <source>
        <dbReference type="ARBA" id="ARBA00022475"/>
    </source>
</evidence>
<comment type="similarity">
    <text evidence="2 10">Belongs to the SecG family.</text>
</comment>
<keyword evidence="6 10" id="KW-0653">Protein transport</keyword>
<feature type="transmembrane region" description="Helical" evidence="10">
    <location>
        <begin position="7"/>
        <end position="23"/>
    </location>
</feature>
<organism evidence="12">
    <name type="scientific">candidate division WOR-3 bacterium</name>
    <dbReference type="NCBI Taxonomy" id="2052148"/>
    <lineage>
        <taxon>Bacteria</taxon>
        <taxon>Bacteria division WOR-3</taxon>
    </lineage>
</organism>
<dbReference type="NCBIfam" id="TIGR00810">
    <property type="entry name" value="secG"/>
    <property type="match status" value="1"/>
</dbReference>
<dbReference type="PRINTS" id="PR01651">
    <property type="entry name" value="SECGEXPORT"/>
</dbReference>
<keyword evidence="8 10" id="KW-0811">Translocation</keyword>
<dbReference type="GO" id="GO:0043952">
    <property type="term" value="P:protein transport by the Sec complex"/>
    <property type="evidence" value="ECO:0007669"/>
    <property type="project" value="TreeGrafter"/>
</dbReference>
<dbReference type="PANTHER" id="PTHR34182:SF1">
    <property type="entry name" value="PROTEIN-EXPORT MEMBRANE PROTEIN SECG"/>
    <property type="match status" value="1"/>
</dbReference>
<dbReference type="GO" id="GO:0009306">
    <property type="term" value="P:protein secretion"/>
    <property type="evidence" value="ECO:0007669"/>
    <property type="project" value="UniProtKB-UniRule"/>
</dbReference>
<dbReference type="EMBL" id="DTDJ01000053">
    <property type="protein sequence ID" value="HGL18457.1"/>
    <property type="molecule type" value="Genomic_DNA"/>
</dbReference>
<keyword evidence="9 10" id="KW-0472">Membrane</keyword>
<keyword evidence="7 10" id="KW-1133">Transmembrane helix</keyword>
<feature type="region of interest" description="Disordered" evidence="11">
    <location>
        <begin position="80"/>
        <end position="110"/>
    </location>
</feature>
<accession>A0A7C2K4C0</accession>
<dbReference type="GO" id="GO:0015450">
    <property type="term" value="F:protein-transporting ATPase activity"/>
    <property type="evidence" value="ECO:0007669"/>
    <property type="project" value="UniProtKB-UniRule"/>
</dbReference>
<proteinExistence type="inferred from homology"/>
<evidence type="ECO:0000256" key="9">
    <source>
        <dbReference type="ARBA" id="ARBA00023136"/>
    </source>
</evidence>
<evidence type="ECO:0000313" key="12">
    <source>
        <dbReference type="EMBL" id="HEN28622.1"/>
    </source>
</evidence>
<sequence>MYTFLSILYLILVIIMIVVILMQEPRESGLSPALGGMQQILGVRGIPTFFTRLTWGLGATFMILSLVLAMLNNPAHRAVKTPKASQTAPIEQKVQEPQEQEIPQIPQQGR</sequence>
<feature type="transmembrane region" description="Helical" evidence="10">
    <location>
        <begin position="53"/>
        <end position="71"/>
    </location>
</feature>
<dbReference type="EMBL" id="DSOL01000237">
    <property type="protein sequence ID" value="HEN28622.1"/>
    <property type="molecule type" value="Genomic_DNA"/>
</dbReference>
<evidence type="ECO:0000256" key="7">
    <source>
        <dbReference type="ARBA" id="ARBA00022989"/>
    </source>
</evidence>
<keyword evidence="3 10" id="KW-0813">Transport</keyword>
<evidence type="ECO:0000256" key="2">
    <source>
        <dbReference type="ARBA" id="ARBA00008445"/>
    </source>
</evidence>
<dbReference type="InterPro" id="IPR004692">
    <property type="entry name" value="SecG"/>
</dbReference>
<evidence type="ECO:0000256" key="8">
    <source>
        <dbReference type="ARBA" id="ARBA00023010"/>
    </source>
</evidence>
<evidence type="ECO:0000256" key="10">
    <source>
        <dbReference type="RuleBase" id="RU365087"/>
    </source>
</evidence>